<comment type="caution">
    <text evidence="1">The sequence shown here is derived from an EMBL/GenBank/DDBJ whole genome shotgun (WGS) entry which is preliminary data.</text>
</comment>
<evidence type="ECO:0000313" key="1">
    <source>
        <dbReference type="EMBL" id="RCW72476.1"/>
    </source>
</evidence>
<accession>A0A368XZ99</accession>
<dbReference type="Proteomes" id="UP000252884">
    <property type="component" value="Unassembled WGS sequence"/>
</dbReference>
<gene>
    <name evidence="1" type="ORF">DES41_10381</name>
</gene>
<dbReference type="AlphaFoldDB" id="A0A368XZ99"/>
<evidence type="ECO:0000313" key="2">
    <source>
        <dbReference type="Proteomes" id="UP000252884"/>
    </source>
</evidence>
<dbReference type="EMBL" id="QPJK01000003">
    <property type="protein sequence ID" value="RCW72476.1"/>
    <property type="molecule type" value="Genomic_DNA"/>
</dbReference>
<proteinExistence type="predicted"/>
<protein>
    <submittedName>
        <fullName evidence="1">Uncharacterized protein</fullName>
    </submittedName>
</protein>
<reference evidence="1 2" key="1">
    <citation type="submission" date="2018-07" db="EMBL/GenBank/DDBJ databases">
        <title>Genomic Encyclopedia of Type Strains, Phase IV (KMG-IV): sequencing the most valuable type-strain genomes for metagenomic binning, comparative biology and taxonomic classification.</title>
        <authorList>
            <person name="Goeker M."/>
        </authorList>
    </citation>
    <scope>NUCLEOTIDE SEQUENCE [LARGE SCALE GENOMIC DNA]</scope>
    <source>
        <strain evidence="1 2">DSM 21634</strain>
    </source>
</reference>
<organism evidence="1 2">
    <name type="scientific">Pseudorhodoferax soli</name>
    <dbReference type="NCBI Taxonomy" id="545864"/>
    <lineage>
        <taxon>Bacteria</taxon>
        <taxon>Pseudomonadati</taxon>
        <taxon>Pseudomonadota</taxon>
        <taxon>Betaproteobacteria</taxon>
        <taxon>Burkholderiales</taxon>
        <taxon>Comamonadaceae</taxon>
    </lineage>
</organism>
<keyword evidence="2" id="KW-1185">Reference proteome</keyword>
<name>A0A368XZ99_9BURK</name>
<sequence>MRKMILMAIAGFLWKQFKARQAAKPRAAYPRDAGNWRD</sequence>